<gene>
    <name evidence="2" type="ORF">L3V18_18905</name>
</gene>
<accession>A0ABS9HYJ5</accession>
<protein>
    <submittedName>
        <fullName evidence="2">SH3 domain-containing protein</fullName>
    </submittedName>
</protein>
<name>A0ABS9HYJ5_9GAMM</name>
<keyword evidence="3" id="KW-1185">Reference proteome</keyword>
<proteinExistence type="predicted"/>
<evidence type="ECO:0000313" key="3">
    <source>
        <dbReference type="Proteomes" id="UP001430796"/>
    </source>
</evidence>
<evidence type="ECO:0000313" key="2">
    <source>
        <dbReference type="EMBL" id="MCF7223823.1"/>
    </source>
</evidence>
<sequence length="217" mass="24055">MLSLAAGTGTGAPPTPDPVFAPPVEQLPPALQIARQELAAIVARRDMDALLARIRPDSKFSFGGDHGPEDFRRMWDEDGRERRQLWQQLDAILALPGEARESEEGFEYCTPYVFCLATPGEIDPFDARVITGTDVAIRERPGLNGKVVARVSHVVLTEVRDEHTDSDPEGWTRVRLASGVEGFVSTAYARSQIDYRLALSLNAESGEWWLRYFLAGD</sequence>
<dbReference type="EMBL" id="JAKJPO010000024">
    <property type="protein sequence ID" value="MCF7223823.1"/>
    <property type="molecule type" value="Genomic_DNA"/>
</dbReference>
<dbReference type="Gene3D" id="2.30.30.40">
    <property type="entry name" value="SH3 Domains"/>
    <property type="match status" value="1"/>
</dbReference>
<reference evidence="2" key="1">
    <citation type="submission" date="2022-01" db="EMBL/GenBank/DDBJ databases">
        <title>Lysobacter chinensis sp. nov., a bacterium isolated from cow dung compost.</title>
        <authorList>
            <person name="Liu Y."/>
        </authorList>
    </citation>
    <scope>NUCLEOTIDE SEQUENCE</scope>
    <source>
        <strain evidence="2">TLK-CK17</strain>
    </source>
</reference>
<evidence type="ECO:0000256" key="1">
    <source>
        <dbReference type="SAM" id="MobiDB-lite"/>
    </source>
</evidence>
<feature type="region of interest" description="Disordered" evidence="1">
    <location>
        <begin position="1"/>
        <end position="21"/>
    </location>
</feature>
<reference evidence="2" key="2">
    <citation type="submission" date="2022-01" db="EMBL/GenBank/DDBJ databases">
        <authorList>
            <person name="Zhou L.Y."/>
        </authorList>
    </citation>
    <scope>NUCLEOTIDE SEQUENCE</scope>
    <source>
        <strain evidence="2">TLK-CK17</strain>
    </source>
</reference>
<dbReference type="Proteomes" id="UP001430796">
    <property type="component" value="Unassembled WGS sequence"/>
</dbReference>
<organism evidence="2 3">
    <name type="scientific">Marilutibacter chinensis</name>
    <dbReference type="NCBI Taxonomy" id="2912247"/>
    <lineage>
        <taxon>Bacteria</taxon>
        <taxon>Pseudomonadati</taxon>
        <taxon>Pseudomonadota</taxon>
        <taxon>Gammaproteobacteria</taxon>
        <taxon>Lysobacterales</taxon>
        <taxon>Lysobacteraceae</taxon>
        <taxon>Marilutibacter</taxon>
    </lineage>
</organism>
<dbReference type="RefSeq" id="WP_237056981.1">
    <property type="nucleotide sequence ID" value="NZ_JAKJPO010000024.1"/>
</dbReference>
<comment type="caution">
    <text evidence="2">The sequence shown here is derived from an EMBL/GenBank/DDBJ whole genome shotgun (WGS) entry which is preliminary data.</text>
</comment>